<evidence type="ECO:0000313" key="1">
    <source>
        <dbReference type="EMBL" id="KAK7024330.1"/>
    </source>
</evidence>
<organism evidence="1 2">
    <name type="scientific">Paramarasmius palmivorus</name>
    <dbReference type="NCBI Taxonomy" id="297713"/>
    <lineage>
        <taxon>Eukaryota</taxon>
        <taxon>Fungi</taxon>
        <taxon>Dikarya</taxon>
        <taxon>Basidiomycota</taxon>
        <taxon>Agaricomycotina</taxon>
        <taxon>Agaricomycetes</taxon>
        <taxon>Agaricomycetidae</taxon>
        <taxon>Agaricales</taxon>
        <taxon>Marasmiineae</taxon>
        <taxon>Marasmiaceae</taxon>
        <taxon>Paramarasmius</taxon>
    </lineage>
</organism>
<evidence type="ECO:0008006" key="3">
    <source>
        <dbReference type="Google" id="ProtNLM"/>
    </source>
</evidence>
<name>A0AAW0BEM2_9AGAR</name>
<dbReference type="Proteomes" id="UP001383192">
    <property type="component" value="Unassembled WGS sequence"/>
</dbReference>
<gene>
    <name evidence="1" type="ORF">VNI00_016366</name>
</gene>
<dbReference type="AlphaFoldDB" id="A0AAW0BEM2"/>
<reference evidence="1 2" key="1">
    <citation type="submission" date="2024-01" db="EMBL/GenBank/DDBJ databases">
        <title>A draft genome for a cacao thread blight-causing isolate of Paramarasmius palmivorus.</title>
        <authorList>
            <person name="Baruah I.K."/>
            <person name="Bukari Y."/>
            <person name="Amoako-Attah I."/>
            <person name="Meinhardt L.W."/>
            <person name="Bailey B.A."/>
            <person name="Cohen S.P."/>
        </authorList>
    </citation>
    <scope>NUCLEOTIDE SEQUENCE [LARGE SCALE GENOMIC DNA]</scope>
    <source>
        <strain evidence="1 2">GH-12</strain>
    </source>
</reference>
<comment type="caution">
    <text evidence="1">The sequence shown here is derived from an EMBL/GenBank/DDBJ whole genome shotgun (WGS) entry which is preliminary data.</text>
</comment>
<keyword evidence="2" id="KW-1185">Reference proteome</keyword>
<sequence>MATPCPVDECTLSIDIILRSSDGKRLGSHTKNLEVFNTAFPSANIVSHDPEDVIDLSEDGDLLELLLRFSHNREFPDLSTLRIHDVLTFERTADKYGNSFAGLACKEAIHTLAQRTPEAALQSIPYKILHSDMRDIDMIVRSTMEFSTRQVVNELKYSTPRAICTYMLYKTQWEDQLRSFKTTLEDMEPSTKIERESIATLKSLLAFSPSMPAFEFAMDYCRSQNKFRFVNFGLSIGKIRQALNGLPRWEEIYNTV</sequence>
<protein>
    <recommendedName>
        <fullName evidence="3">BTB domain-containing protein</fullName>
    </recommendedName>
</protein>
<dbReference type="EMBL" id="JAYKXP010000126">
    <property type="protein sequence ID" value="KAK7024330.1"/>
    <property type="molecule type" value="Genomic_DNA"/>
</dbReference>
<accession>A0AAW0BEM2</accession>
<proteinExistence type="predicted"/>
<evidence type="ECO:0000313" key="2">
    <source>
        <dbReference type="Proteomes" id="UP001383192"/>
    </source>
</evidence>